<keyword evidence="1" id="KW-1133">Transmembrane helix</keyword>
<keyword evidence="1" id="KW-0812">Transmembrane</keyword>
<sequence length="98" mass="11435">LILRFETEGSERSAVFCAILGIIGFVDIPIVFMSVRWWRTVHCDLIVVERTGLTPLMLLALLISVFSFTLLYFYLLMMKYEIEKTKDEIASLKEKLRE</sequence>
<reference evidence="2" key="1">
    <citation type="journal article" date="2014" name="Front. Microbiol.">
        <title>High frequency of phylogenetically diverse reductive dehalogenase-homologous genes in deep subseafloor sedimentary metagenomes.</title>
        <authorList>
            <person name="Kawai M."/>
            <person name="Futagami T."/>
            <person name="Toyoda A."/>
            <person name="Takaki Y."/>
            <person name="Nishi S."/>
            <person name="Hori S."/>
            <person name="Arai W."/>
            <person name="Tsubouchi T."/>
            <person name="Morono Y."/>
            <person name="Uchiyama I."/>
            <person name="Ito T."/>
            <person name="Fujiyama A."/>
            <person name="Inagaki F."/>
            <person name="Takami H."/>
        </authorList>
    </citation>
    <scope>NUCLEOTIDE SEQUENCE</scope>
    <source>
        <strain evidence="2">Expedition CK06-06</strain>
    </source>
</reference>
<proteinExistence type="predicted"/>
<dbReference type="GO" id="GO:0015232">
    <property type="term" value="F:heme transmembrane transporter activity"/>
    <property type="evidence" value="ECO:0007669"/>
    <property type="project" value="InterPro"/>
</dbReference>
<accession>X1T857</accession>
<dbReference type="GO" id="GO:0017004">
    <property type="term" value="P:cytochrome complex assembly"/>
    <property type="evidence" value="ECO:0007669"/>
    <property type="project" value="InterPro"/>
</dbReference>
<feature type="non-terminal residue" evidence="2">
    <location>
        <position position="1"/>
    </location>
</feature>
<dbReference type="EMBL" id="BARW01016057">
    <property type="protein sequence ID" value="GAJ01518.1"/>
    <property type="molecule type" value="Genomic_DNA"/>
</dbReference>
<keyword evidence="1" id="KW-0472">Membrane</keyword>
<feature type="transmembrane region" description="Helical" evidence="1">
    <location>
        <begin position="55"/>
        <end position="76"/>
    </location>
</feature>
<protein>
    <submittedName>
        <fullName evidence="2">Uncharacterized protein</fullName>
    </submittedName>
</protein>
<gene>
    <name evidence="2" type="ORF">S12H4_28048</name>
</gene>
<name>X1T857_9ZZZZ</name>
<dbReference type="PRINTS" id="PR01386">
    <property type="entry name" value="CCMCBIOGNSIS"/>
</dbReference>
<evidence type="ECO:0000256" key="1">
    <source>
        <dbReference type="SAM" id="Phobius"/>
    </source>
</evidence>
<organism evidence="2">
    <name type="scientific">marine sediment metagenome</name>
    <dbReference type="NCBI Taxonomy" id="412755"/>
    <lineage>
        <taxon>unclassified sequences</taxon>
        <taxon>metagenomes</taxon>
        <taxon>ecological metagenomes</taxon>
    </lineage>
</organism>
<dbReference type="InterPro" id="IPR003557">
    <property type="entry name" value="Cyt_c_biogenesis_CcmC"/>
</dbReference>
<dbReference type="GO" id="GO:0016020">
    <property type="term" value="C:membrane"/>
    <property type="evidence" value="ECO:0007669"/>
    <property type="project" value="InterPro"/>
</dbReference>
<evidence type="ECO:0000313" key="2">
    <source>
        <dbReference type="EMBL" id="GAJ01518.1"/>
    </source>
</evidence>
<comment type="caution">
    <text evidence="2">The sequence shown here is derived from an EMBL/GenBank/DDBJ whole genome shotgun (WGS) entry which is preliminary data.</text>
</comment>
<dbReference type="AlphaFoldDB" id="X1T857"/>
<feature type="transmembrane region" description="Helical" evidence="1">
    <location>
        <begin position="12"/>
        <end position="35"/>
    </location>
</feature>